<organism evidence="3 4">
    <name type="scientific">Gymnopus androsaceus JB14</name>
    <dbReference type="NCBI Taxonomy" id="1447944"/>
    <lineage>
        <taxon>Eukaryota</taxon>
        <taxon>Fungi</taxon>
        <taxon>Dikarya</taxon>
        <taxon>Basidiomycota</taxon>
        <taxon>Agaricomycotina</taxon>
        <taxon>Agaricomycetes</taxon>
        <taxon>Agaricomycetidae</taxon>
        <taxon>Agaricales</taxon>
        <taxon>Marasmiineae</taxon>
        <taxon>Omphalotaceae</taxon>
        <taxon>Gymnopus</taxon>
    </lineage>
</organism>
<dbReference type="InterPro" id="IPR056136">
    <property type="entry name" value="DUF7719"/>
</dbReference>
<evidence type="ECO:0000313" key="4">
    <source>
        <dbReference type="Proteomes" id="UP000799118"/>
    </source>
</evidence>
<dbReference type="EMBL" id="ML769385">
    <property type="protein sequence ID" value="KAE9410385.1"/>
    <property type="molecule type" value="Genomic_DNA"/>
</dbReference>
<dbReference type="PANTHER" id="PTHR37846:SF1">
    <property type="entry name" value="DEACETYLASE-LIKE PROTEIN"/>
    <property type="match status" value="1"/>
</dbReference>
<sequence length="180" mass="20441">SEPLIKISEDEQWRLINESGVLHKISGQENPVDEVKPEEPSPFPLVDEILDTSLLIIPFCSLLIVMEILVQHQYGRTPTLSGMFDRMSTGGPILALFIFFTHRHKRKRSVQVFLFGLSCASGTRLMYLIARGTWLVNMRQCPPLATIWIYTALELDLGPAVVGLLVTALYVWWKGLQKYL</sequence>
<feature type="transmembrane region" description="Helical" evidence="1">
    <location>
        <begin position="147"/>
        <end position="173"/>
    </location>
</feature>
<reference evidence="3" key="1">
    <citation type="journal article" date="2019" name="Environ. Microbiol.">
        <title>Fungal ecological strategies reflected in gene transcription - a case study of two litter decomposers.</title>
        <authorList>
            <person name="Barbi F."/>
            <person name="Kohler A."/>
            <person name="Barry K."/>
            <person name="Baskaran P."/>
            <person name="Daum C."/>
            <person name="Fauchery L."/>
            <person name="Ihrmark K."/>
            <person name="Kuo A."/>
            <person name="LaButti K."/>
            <person name="Lipzen A."/>
            <person name="Morin E."/>
            <person name="Grigoriev I.V."/>
            <person name="Henrissat B."/>
            <person name="Lindahl B."/>
            <person name="Martin F."/>
        </authorList>
    </citation>
    <scope>NUCLEOTIDE SEQUENCE</scope>
    <source>
        <strain evidence="3">JB14</strain>
    </source>
</reference>
<gene>
    <name evidence="3" type="ORF">BT96DRAFT_762784</name>
</gene>
<feature type="non-terminal residue" evidence="3">
    <location>
        <position position="1"/>
    </location>
</feature>
<keyword evidence="4" id="KW-1185">Reference proteome</keyword>
<evidence type="ECO:0000259" key="2">
    <source>
        <dbReference type="Pfam" id="PF24841"/>
    </source>
</evidence>
<feature type="transmembrane region" description="Helical" evidence="1">
    <location>
        <begin position="112"/>
        <end position="135"/>
    </location>
</feature>
<dbReference type="Proteomes" id="UP000799118">
    <property type="component" value="Unassembled WGS sequence"/>
</dbReference>
<feature type="domain" description="DUF7719" evidence="2">
    <location>
        <begin position="111"/>
        <end position="177"/>
    </location>
</feature>
<evidence type="ECO:0000313" key="3">
    <source>
        <dbReference type="EMBL" id="KAE9410385.1"/>
    </source>
</evidence>
<dbReference type="PANTHER" id="PTHR37846">
    <property type="entry name" value="YALI0B21296P"/>
    <property type="match status" value="1"/>
</dbReference>
<accession>A0A6A4IQ43</accession>
<keyword evidence="1" id="KW-0472">Membrane</keyword>
<name>A0A6A4IQ43_9AGAR</name>
<proteinExistence type="predicted"/>
<dbReference type="AlphaFoldDB" id="A0A6A4IQ43"/>
<feature type="transmembrane region" description="Helical" evidence="1">
    <location>
        <begin position="54"/>
        <end position="74"/>
    </location>
</feature>
<protein>
    <recommendedName>
        <fullName evidence="2">DUF7719 domain-containing protein</fullName>
    </recommendedName>
</protein>
<keyword evidence="1" id="KW-1133">Transmembrane helix</keyword>
<evidence type="ECO:0000256" key="1">
    <source>
        <dbReference type="SAM" id="Phobius"/>
    </source>
</evidence>
<dbReference type="Pfam" id="PF24841">
    <property type="entry name" value="DUF7719"/>
    <property type="match status" value="1"/>
</dbReference>
<dbReference type="OrthoDB" id="5597489at2759"/>
<keyword evidence="1" id="KW-0812">Transmembrane</keyword>
<feature type="non-terminal residue" evidence="3">
    <location>
        <position position="180"/>
    </location>
</feature>